<accession>A0ABS5HJG5</accession>
<dbReference type="SUPFAM" id="SSF50249">
    <property type="entry name" value="Nucleic acid-binding proteins"/>
    <property type="match status" value="2"/>
</dbReference>
<dbReference type="InterPro" id="IPR022966">
    <property type="entry name" value="RNase_II/R_CS"/>
</dbReference>
<dbReference type="Proteomes" id="UP000682951">
    <property type="component" value="Unassembled WGS sequence"/>
</dbReference>
<dbReference type="PANTHER" id="PTHR23355:SF9">
    <property type="entry name" value="DIS3-LIKE EXONUCLEASE 2"/>
    <property type="match status" value="1"/>
</dbReference>
<sequence>MKEFLTALLSGISEKEVSARNKEVLRNLLNLNAVSKYKNKFYLNDGFVCGKLDISSNGTGFLIPFDKRFKQDILIENKNLNNSHYGDIVLVKLLRTRKKRDSGKVIMSLKLASETSVVYTKSFGAAVLGVNLKTGLSLSLKASQKSLKALPQGTLLKINNVNNEIVEVLGNINDPFSDDKISLAMYNKNDKFSEICENEAAAWGDEVDPAMYPNRIDLQHLNFCTIDPIDAKDFDDAIYFDKGKNTIYVAIADVSEYVPPYSAIDSEAKTRGFSIYFPHIAVPMLPRALSENICSLKPNVPRLAFCFKISLDENGEVINEELFEAIILSKHRFNYDEIDEILNSPMPCKIEWLKPLFELTSKLRKKRLIKAFDFHTQELRMSLDDDGKVYATRFESDSDSHRLVEDCMLLANKAAAKRIKRGIFRNHASPDLKKINNLLNDLATLGLEFAYESDLTNLIRKIQAKAELVGNREEIDKLIIKAQKKAEYASENHGHFGLGFERYTHFTSPIRRYSDLILHRLLKADLSNDDKFYNYLLLNIAETCANLSELEREADKVSFDFMDRKFARWANENIGNTYECYIIENQSTLVAKLDDKLKGARIFIIGYTCELLQRVIVRITEADIATAKIVGKVVAKLDKKSQNV</sequence>
<evidence type="ECO:0000313" key="3">
    <source>
        <dbReference type="EMBL" id="MBR8464396.1"/>
    </source>
</evidence>
<keyword evidence="4" id="KW-1185">Reference proteome</keyword>
<dbReference type="InterPro" id="IPR057293">
    <property type="entry name" value="RNR_OB2"/>
</dbReference>
<comment type="caution">
    <text evidence="3">The sequence shown here is derived from an EMBL/GenBank/DDBJ whole genome shotgun (WGS) entry which is preliminary data.</text>
</comment>
<organism evidence="3 4">
    <name type="scientific">Campylobacter anatolicus</name>
    <dbReference type="NCBI Taxonomy" id="2829105"/>
    <lineage>
        <taxon>Bacteria</taxon>
        <taxon>Pseudomonadati</taxon>
        <taxon>Campylobacterota</taxon>
        <taxon>Epsilonproteobacteria</taxon>
        <taxon>Campylobacterales</taxon>
        <taxon>Campylobacteraceae</taxon>
        <taxon>Campylobacter</taxon>
    </lineage>
</organism>
<keyword evidence="1" id="KW-0540">Nuclease</keyword>
<dbReference type="PANTHER" id="PTHR23355">
    <property type="entry name" value="RIBONUCLEASE"/>
    <property type="match status" value="1"/>
</dbReference>
<dbReference type="Pfam" id="PF22896">
    <property type="entry name" value="OB_RNR_1st"/>
    <property type="match status" value="1"/>
</dbReference>
<feature type="domain" description="RNB" evidence="2">
    <location>
        <begin position="215"/>
        <end position="528"/>
    </location>
</feature>
<keyword evidence="1" id="KW-0378">Hydrolase</keyword>
<dbReference type="RefSeq" id="WP_212142290.1">
    <property type="nucleotide sequence ID" value="NZ_JAGSSW010000007.1"/>
</dbReference>
<protein>
    <submittedName>
        <fullName evidence="3">VacB/RNase II family 3'-5' exoribonuclease</fullName>
    </submittedName>
</protein>
<dbReference type="Pfam" id="PF24190">
    <property type="entry name" value="OB_RNR_2nd"/>
    <property type="match status" value="1"/>
</dbReference>
<dbReference type="PROSITE" id="PS01175">
    <property type="entry name" value="RIBONUCLEASE_II"/>
    <property type="match status" value="1"/>
</dbReference>
<dbReference type="InterPro" id="IPR054561">
    <property type="entry name" value="RNR_OB1_N"/>
</dbReference>
<dbReference type="SMART" id="SM00955">
    <property type="entry name" value="RNB"/>
    <property type="match status" value="1"/>
</dbReference>
<dbReference type="InterPro" id="IPR050180">
    <property type="entry name" value="RNR_Ribonuclease"/>
</dbReference>
<name>A0ABS5HJG5_9BACT</name>
<evidence type="ECO:0000313" key="4">
    <source>
        <dbReference type="Proteomes" id="UP000682951"/>
    </source>
</evidence>
<keyword evidence="1" id="KW-0269">Exonuclease</keyword>
<dbReference type="EMBL" id="JAGSSW010000007">
    <property type="protein sequence ID" value="MBR8464396.1"/>
    <property type="molecule type" value="Genomic_DNA"/>
</dbReference>
<dbReference type="Gene3D" id="2.40.50.140">
    <property type="entry name" value="Nucleic acid-binding proteins"/>
    <property type="match status" value="1"/>
</dbReference>
<gene>
    <name evidence="3" type="ORF">KDD93_07445</name>
</gene>
<dbReference type="InterPro" id="IPR012340">
    <property type="entry name" value="NA-bd_OB-fold"/>
</dbReference>
<dbReference type="Pfam" id="PF00773">
    <property type="entry name" value="RNB"/>
    <property type="match status" value="1"/>
</dbReference>
<evidence type="ECO:0000256" key="1">
    <source>
        <dbReference type="ARBA" id="ARBA00022839"/>
    </source>
</evidence>
<dbReference type="InterPro" id="IPR001900">
    <property type="entry name" value="RNase_II/R"/>
</dbReference>
<evidence type="ECO:0000259" key="2">
    <source>
        <dbReference type="SMART" id="SM00955"/>
    </source>
</evidence>
<proteinExistence type="predicted"/>
<reference evidence="3 4" key="1">
    <citation type="submission" date="2021-04" db="EMBL/GenBank/DDBJ databases">
        <title>Molecular and phenotypic characterization and identification of bacterial isolates recovered from the Anatolian ground squirrels (Spermophilus xanthoprymnus) and which have the potential to form a new species in the Campylobacter genus.</title>
        <authorList>
            <person name="Aydin F."/>
            <person name="Abay S."/>
            <person name="Kayman T."/>
            <person name="Karakaya E."/>
            <person name="Mustak H.K."/>
            <person name="Mustak I.B."/>
            <person name="Bilgin N."/>
            <person name="Duzler A."/>
            <person name="Sahin O."/>
            <person name="Guran O."/>
            <person name="Saticioglu I.B."/>
        </authorList>
    </citation>
    <scope>NUCLEOTIDE SEQUENCE [LARGE SCALE GENOMIC DNA]</scope>
    <source>
        <strain evidence="4">faydin-G24</strain>
    </source>
</reference>